<protein>
    <recommendedName>
        <fullName evidence="1">UspA domain-containing protein</fullName>
    </recommendedName>
</protein>
<dbReference type="Gene3D" id="3.40.50.12370">
    <property type="match status" value="1"/>
</dbReference>
<evidence type="ECO:0000313" key="2">
    <source>
        <dbReference type="EMBL" id="GIM77713.1"/>
    </source>
</evidence>
<evidence type="ECO:0000313" key="3">
    <source>
        <dbReference type="Proteomes" id="UP000681340"/>
    </source>
</evidence>
<dbReference type="Proteomes" id="UP000681340">
    <property type="component" value="Unassembled WGS sequence"/>
</dbReference>
<comment type="caution">
    <text evidence="2">The sequence shown here is derived from an EMBL/GenBank/DDBJ whole genome shotgun (WGS) entry which is preliminary data.</text>
</comment>
<dbReference type="RefSeq" id="WP_246595761.1">
    <property type="nucleotide sequence ID" value="NZ_BAABEA010000041.1"/>
</dbReference>
<feature type="domain" description="UspA" evidence="1">
    <location>
        <begin position="2"/>
        <end position="34"/>
    </location>
</feature>
<accession>A0A919W2S5</accession>
<dbReference type="Pfam" id="PF00582">
    <property type="entry name" value="Usp"/>
    <property type="match status" value="1"/>
</dbReference>
<dbReference type="EMBL" id="BOQL01000068">
    <property type="protein sequence ID" value="GIM77713.1"/>
    <property type="molecule type" value="Genomic_DNA"/>
</dbReference>
<reference evidence="2" key="1">
    <citation type="submission" date="2021-03" db="EMBL/GenBank/DDBJ databases">
        <title>Whole genome shotgun sequence of Actinoplanes auranticolor NBRC 12245.</title>
        <authorList>
            <person name="Komaki H."/>
            <person name="Tamura T."/>
        </authorList>
    </citation>
    <scope>NUCLEOTIDE SEQUENCE</scope>
    <source>
        <strain evidence="2">NBRC 12245</strain>
    </source>
</reference>
<organism evidence="2 3">
    <name type="scientific">Actinoplanes auranticolor</name>
    <dbReference type="NCBI Taxonomy" id="47988"/>
    <lineage>
        <taxon>Bacteria</taxon>
        <taxon>Bacillati</taxon>
        <taxon>Actinomycetota</taxon>
        <taxon>Actinomycetes</taxon>
        <taxon>Micromonosporales</taxon>
        <taxon>Micromonosporaceae</taxon>
        <taxon>Actinoplanes</taxon>
    </lineage>
</organism>
<sequence>MLGSRGRGGFGGLLLGSVSRRVATHAPCPVVVVRGRGNVVDGPVAVGVDDSPAADTVLATAFEAAAGRNAHSP</sequence>
<keyword evidence="3" id="KW-1185">Reference proteome</keyword>
<proteinExistence type="predicted"/>
<gene>
    <name evidence="2" type="ORF">Aau02nite_77280</name>
</gene>
<evidence type="ECO:0000259" key="1">
    <source>
        <dbReference type="Pfam" id="PF00582"/>
    </source>
</evidence>
<dbReference type="InterPro" id="IPR006016">
    <property type="entry name" value="UspA"/>
</dbReference>
<name>A0A919W2S5_9ACTN</name>
<dbReference type="SUPFAM" id="SSF52402">
    <property type="entry name" value="Adenine nucleotide alpha hydrolases-like"/>
    <property type="match status" value="1"/>
</dbReference>
<dbReference type="AlphaFoldDB" id="A0A919W2S5"/>